<comment type="catalytic activity">
    <reaction evidence="1">
        <text>Preferential cleavage: Arg-|-Xaa, Lys-|-Xaa.</text>
        <dbReference type="EC" id="3.4.21.10"/>
    </reaction>
</comment>
<sequence length="331" mass="36098">MATVRACPGPNCPPWPGHSFSPAMAVPQTCGYRAVQYYQPTAWPWIVSIQHPTVPDQGHFCGGSLISTQWVLTAAHCFDKNRTISDMVVLVGATQLSQPGPGTQARLIRKVITHGYYARSMNGLFYDIALVELDRPVQCSPYVQLACIPDASLAVSELQNCWIAGWGATTARCEFPRDASDILQEARVHLIDLEVCNSTHWYSGSVHVFNLCAGYPQGTIDTCQGDSGGPLMCKDNNADYWWVIGVTSWGRGCARARRPGVYSSTQYFYDWIVVNMGAQAVKRQSHQAQRDRVAPKGSRVAPKGSGVPGHRGECSEPHGLEEPGTSSLGRG</sequence>
<reference evidence="11" key="1">
    <citation type="submission" date="2025-08" db="UniProtKB">
        <authorList>
            <consortium name="Ensembl"/>
        </authorList>
    </citation>
    <scope>IDENTIFICATION</scope>
</reference>
<dbReference type="SMART" id="SM00020">
    <property type="entry name" value="Tryp_SPc"/>
    <property type="match status" value="1"/>
</dbReference>
<protein>
    <recommendedName>
        <fullName evidence="3">Acrosin</fullName>
        <ecNumber evidence="2">3.4.21.10</ecNumber>
    </recommendedName>
</protein>
<dbReference type="PROSITE" id="PS50240">
    <property type="entry name" value="TRYPSIN_DOM"/>
    <property type="match status" value="1"/>
</dbReference>
<dbReference type="Proteomes" id="UP000694560">
    <property type="component" value="Unplaced"/>
</dbReference>
<dbReference type="GO" id="GO:0006508">
    <property type="term" value="P:proteolysis"/>
    <property type="evidence" value="ECO:0007669"/>
    <property type="project" value="UniProtKB-KW"/>
</dbReference>
<accession>A0A8C5TZ47</accession>
<keyword evidence="12" id="KW-1185">Reference proteome</keyword>
<dbReference type="SUPFAM" id="SSF50494">
    <property type="entry name" value="Trypsin-like serine proteases"/>
    <property type="match status" value="1"/>
</dbReference>
<feature type="region of interest" description="Disordered" evidence="9">
    <location>
        <begin position="283"/>
        <end position="331"/>
    </location>
</feature>
<evidence type="ECO:0000256" key="7">
    <source>
        <dbReference type="ARBA" id="ARBA00023157"/>
    </source>
</evidence>
<name>A0A8C5TZ47_9PASS</name>
<evidence type="ECO:0000313" key="11">
    <source>
        <dbReference type="Ensembl" id="ENSMCSP00000011794.1"/>
    </source>
</evidence>
<dbReference type="Gene3D" id="2.40.10.10">
    <property type="entry name" value="Trypsin-like serine proteases"/>
    <property type="match status" value="2"/>
</dbReference>
<dbReference type="PANTHER" id="PTHR24252:SF8">
    <property type="entry name" value="ACROSIN"/>
    <property type="match status" value="1"/>
</dbReference>
<dbReference type="InterPro" id="IPR009003">
    <property type="entry name" value="Peptidase_S1_PA"/>
</dbReference>
<dbReference type="GO" id="GO:0004252">
    <property type="term" value="F:serine-type endopeptidase activity"/>
    <property type="evidence" value="ECO:0007669"/>
    <property type="project" value="InterPro"/>
</dbReference>
<feature type="domain" description="Peptidase S1" evidence="10">
    <location>
        <begin position="29"/>
        <end position="277"/>
    </location>
</feature>
<dbReference type="InterPro" id="IPR001314">
    <property type="entry name" value="Peptidase_S1A"/>
</dbReference>
<keyword evidence="6 8" id="KW-0720">Serine protease</keyword>
<organism evidence="11 12">
    <name type="scientific">Malurus cyaneus samueli</name>
    <dbReference type="NCBI Taxonomy" id="2593467"/>
    <lineage>
        <taxon>Eukaryota</taxon>
        <taxon>Metazoa</taxon>
        <taxon>Chordata</taxon>
        <taxon>Craniata</taxon>
        <taxon>Vertebrata</taxon>
        <taxon>Euteleostomi</taxon>
        <taxon>Archelosauria</taxon>
        <taxon>Archosauria</taxon>
        <taxon>Dinosauria</taxon>
        <taxon>Saurischia</taxon>
        <taxon>Theropoda</taxon>
        <taxon>Coelurosauria</taxon>
        <taxon>Aves</taxon>
        <taxon>Neognathae</taxon>
        <taxon>Neoaves</taxon>
        <taxon>Telluraves</taxon>
        <taxon>Australaves</taxon>
        <taxon>Passeriformes</taxon>
        <taxon>Meliphagoidea</taxon>
        <taxon>Maluridae</taxon>
        <taxon>Malurus</taxon>
    </lineage>
</organism>
<proteinExistence type="predicted"/>
<keyword evidence="4 8" id="KW-0645">Protease</keyword>
<feature type="compositionally biased region" description="Basic and acidic residues" evidence="9">
    <location>
        <begin position="310"/>
        <end position="321"/>
    </location>
</feature>
<evidence type="ECO:0000256" key="4">
    <source>
        <dbReference type="ARBA" id="ARBA00022670"/>
    </source>
</evidence>
<evidence type="ECO:0000256" key="9">
    <source>
        <dbReference type="SAM" id="MobiDB-lite"/>
    </source>
</evidence>
<reference evidence="11" key="2">
    <citation type="submission" date="2025-09" db="UniProtKB">
        <authorList>
            <consortium name="Ensembl"/>
        </authorList>
    </citation>
    <scope>IDENTIFICATION</scope>
</reference>
<dbReference type="InterPro" id="IPR033116">
    <property type="entry name" value="TRYPSIN_SER"/>
</dbReference>
<dbReference type="CDD" id="cd00190">
    <property type="entry name" value="Tryp_SPc"/>
    <property type="match status" value="1"/>
</dbReference>
<dbReference type="InterPro" id="IPR018114">
    <property type="entry name" value="TRYPSIN_HIS"/>
</dbReference>
<dbReference type="PROSITE" id="PS00134">
    <property type="entry name" value="TRYPSIN_HIS"/>
    <property type="match status" value="1"/>
</dbReference>
<evidence type="ECO:0000256" key="2">
    <source>
        <dbReference type="ARBA" id="ARBA00012050"/>
    </source>
</evidence>
<dbReference type="AlphaFoldDB" id="A0A8C5TZ47"/>
<dbReference type="EC" id="3.4.21.10" evidence="2"/>
<evidence type="ECO:0000256" key="3">
    <source>
        <dbReference type="ARBA" id="ARBA00017161"/>
    </source>
</evidence>
<dbReference type="PROSITE" id="PS00135">
    <property type="entry name" value="TRYPSIN_SER"/>
    <property type="match status" value="1"/>
</dbReference>
<dbReference type="Pfam" id="PF00089">
    <property type="entry name" value="Trypsin"/>
    <property type="match status" value="1"/>
</dbReference>
<evidence type="ECO:0000256" key="6">
    <source>
        <dbReference type="ARBA" id="ARBA00022825"/>
    </source>
</evidence>
<evidence type="ECO:0000256" key="1">
    <source>
        <dbReference type="ARBA" id="ARBA00001656"/>
    </source>
</evidence>
<evidence type="ECO:0000313" key="12">
    <source>
        <dbReference type="Proteomes" id="UP000694560"/>
    </source>
</evidence>
<evidence type="ECO:0000256" key="8">
    <source>
        <dbReference type="RuleBase" id="RU363034"/>
    </source>
</evidence>
<evidence type="ECO:0000256" key="5">
    <source>
        <dbReference type="ARBA" id="ARBA00022801"/>
    </source>
</evidence>
<keyword evidence="5 8" id="KW-0378">Hydrolase</keyword>
<dbReference type="FunFam" id="2.40.10.10:FF:000003">
    <property type="entry name" value="Transmembrane serine protease 3"/>
    <property type="match status" value="1"/>
</dbReference>
<dbReference type="InterPro" id="IPR043504">
    <property type="entry name" value="Peptidase_S1_PA_chymotrypsin"/>
</dbReference>
<keyword evidence="7" id="KW-1015">Disulfide bond</keyword>
<dbReference type="InterPro" id="IPR001254">
    <property type="entry name" value="Trypsin_dom"/>
</dbReference>
<evidence type="ECO:0000259" key="10">
    <source>
        <dbReference type="PROSITE" id="PS50240"/>
    </source>
</evidence>
<dbReference type="PANTHER" id="PTHR24252">
    <property type="entry name" value="ACROSIN-RELATED"/>
    <property type="match status" value="1"/>
</dbReference>
<dbReference type="Ensembl" id="ENSMCST00000012099.1">
    <property type="protein sequence ID" value="ENSMCSP00000011794.1"/>
    <property type="gene ID" value="ENSMCSG00000008298.1"/>
</dbReference>
<dbReference type="PRINTS" id="PR00722">
    <property type="entry name" value="CHYMOTRYPSIN"/>
</dbReference>
<dbReference type="GO" id="GO:0007340">
    <property type="term" value="P:acrosome reaction"/>
    <property type="evidence" value="ECO:0007669"/>
    <property type="project" value="TreeGrafter"/>
</dbReference>